<dbReference type="InterPro" id="IPR006829">
    <property type="entry name" value="LXG_dom"/>
</dbReference>
<evidence type="ECO:0000256" key="2">
    <source>
        <dbReference type="ARBA" id="ARBA00034117"/>
    </source>
</evidence>
<evidence type="ECO:0000256" key="3">
    <source>
        <dbReference type="SAM" id="Phobius"/>
    </source>
</evidence>
<accession>A0A150MLM3</accession>
<evidence type="ECO:0008006" key="8">
    <source>
        <dbReference type="Google" id="ProtNLM"/>
    </source>
</evidence>
<gene>
    <name evidence="6" type="ORF">B4110_1586</name>
</gene>
<dbReference type="InterPro" id="IPR044149">
    <property type="entry name" value="Nitrilases_CHs"/>
</dbReference>
<organism evidence="6 7">
    <name type="scientific">Parageobacillus toebii</name>
    <dbReference type="NCBI Taxonomy" id="153151"/>
    <lineage>
        <taxon>Bacteria</taxon>
        <taxon>Bacillati</taxon>
        <taxon>Bacillota</taxon>
        <taxon>Bacilli</taxon>
        <taxon>Bacillales</taxon>
        <taxon>Anoxybacillaceae</taxon>
        <taxon>Parageobacillus</taxon>
    </lineage>
</organism>
<sequence length="735" mass="81695">MAKIRNEKLNKSVFGGHETVRVAAVQAPQIVFNKEKSIEIACQRIKEAGANGAKLVAFSETYIPVFPAYYKAGYASQIDEWYEWNVALQSNSIAIPSEDTEIIGKACKDAGGYCVMGVNEIDDTDGARTLYNTQILFGPDGSILGRHRKLMPTFNERLYHGLGDGSDLRVYQTDIGRIGMLICWEHHTILVRAAQMLMGEEFHIANWPGTWTFGQKTGDGKRKGRIFHATTEPGDPCDLQFAIREYAFESGSFVISVAGLLREQDFEPQCNNVLGPYYREAIRNYYEDVHITFLAYWEMFSEEFEAVLKQIKMELQTLEPAHNGFISQSFLTNELEHGLQNIKNVTAQLTDDANRIIDSVQDIVSLPRIHDDHVQHHVKEAQEYRDTVMERLWDFDQQQTAALDPIQEMIGNMYLFVQKTKSYFESTKKSIATYISPIDRKLPETNVGEPTTREDQSLYSSIAALKNTVDVSKKMRTLIKGGKTSYILYKAGKNNDLRAELERGPNGKKHYRIVATKKGFEILGIEPDAEAARELNKGLPKDGKKWNGKHILKAETNTAILKYNTKKPKASGWSKAGEAAIEKYPEIQYLTHKDARRIDKAKIVGKAAAKGAGKSLKEAVDFKSVVKSGPIKGAGKALGPISAGLSFYSNLEAAKKDKLSGEKAVVRAVQDTTIDIAVGGAVQAGSVALFTAIVPIPGVGTAIGVGFGIFANWALNNQFGKSKKSVMDRLKSWFH</sequence>
<dbReference type="SUPFAM" id="SSF56317">
    <property type="entry name" value="Carbon-nitrogen hydrolase"/>
    <property type="match status" value="1"/>
</dbReference>
<comment type="similarity">
    <text evidence="2">In the N-terminal section; belongs to the LXG family.</text>
</comment>
<evidence type="ECO:0000313" key="7">
    <source>
        <dbReference type="Proteomes" id="UP000075324"/>
    </source>
</evidence>
<dbReference type="AlphaFoldDB" id="A0A150MLM3"/>
<comment type="similarity">
    <text evidence="1">Belongs to the carbon-nitrogen hydrolase superfamily. Nitrilase family.</text>
</comment>
<protein>
    <recommendedName>
        <fullName evidence="8">CN hydrolase domain-containing protein</fullName>
    </recommendedName>
</protein>
<dbReference type="PANTHER" id="PTHR46044">
    <property type="entry name" value="NITRILASE"/>
    <property type="match status" value="1"/>
</dbReference>
<dbReference type="RefSeq" id="WP_082798178.1">
    <property type="nucleotide sequence ID" value="NZ_LQYW01000143.1"/>
</dbReference>
<proteinExistence type="inferred from homology"/>
<dbReference type="GO" id="GO:0003824">
    <property type="term" value="F:catalytic activity"/>
    <property type="evidence" value="ECO:0007669"/>
    <property type="project" value="InterPro"/>
</dbReference>
<dbReference type="PATRIC" id="fig|153151.4.peg.1082"/>
<dbReference type="Proteomes" id="UP000075324">
    <property type="component" value="Unassembled WGS sequence"/>
</dbReference>
<dbReference type="InterPro" id="IPR003010">
    <property type="entry name" value="C-N_Hydrolase"/>
</dbReference>
<dbReference type="PANTHER" id="PTHR46044:SF1">
    <property type="entry name" value="CN HYDROLASE DOMAIN-CONTAINING PROTEIN"/>
    <property type="match status" value="1"/>
</dbReference>
<name>A0A150MLM3_9BACL</name>
<feature type="domain" description="LXG" evidence="5">
    <location>
        <begin position="230"/>
        <end position="465"/>
    </location>
</feature>
<dbReference type="PROSITE" id="PS50263">
    <property type="entry name" value="CN_HYDROLASE"/>
    <property type="match status" value="1"/>
</dbReference>
<keyword evidence="3" id="KW-1133">Transmembrane helix</keyword>
<keyword evidence="3" id="KW-0472">Membrane</keyword>
<dbReference type="Pfam" id="PF04740">
    <property type="entry name" value="LXG"/>
    <property type="match status" value="1"/>
</dbReference>
<dbReference type="EMBL" id="LQYW01000143">
    <property type="protein sequence ID" value="KYD25172.1"/>
    <property type="molecule type" value="Genomic_DNA"/>
</dbReference>
<evidence type="ECO:0000259" key="5">
    <source>
        <dbReference type="PROSITE" id="PS51756"/>
    </source>
</evidence>
<dbReference type="PROSITE" id="PS51756">
    <property type="entry name" value="LXG"/>
    <property type="match status" value="1"/>
</dbReference>
<comment type="caution">
    <text evidence="6">The sequence shown here is derived from an EMBL/GenBank/DDBJ whole genome shotgun (WGS) entry which is preliminary data.</text>
</comment>
<dbReference type="Gene3D" id="3.60.110.10">
    <property type="entry name" value="Carbon-nitrogen hydrolase"/>
    <property type="match status" value="1"/>
</dbReference>
<feature type="domain" description="CN hydrolase" evidence="4">
    <location>
        <begin position="20"/>
        <end position="313"/>
    </location>
</feature>
<keyword evidence="3" id="KW-0812">Transmembrane</keyword>
<dbReference type="Pfam" id="PF00795">
    <property type="entry name" value="CN_hydrolase"/>
    <property type="match status" value="1"/>
</dbReference>
<evidence type="ECO:0000256" key="1">
    <source>
        <dbReference type="ARBA" id="ARBA00008129"/>
    </source>
</evidence>
<feature type="transmembrane region" description="Helical" evidence="3">
    <location>
        <begin position="687"/>
        <end position="715"/>
    </location>
</feature>
<dbReference type="InterPro" id="IPR036526">
    <property type="entry name" value="C-N_Hydrolase_sf"/>
</dbReference>
<evidence type="ECO:0000313" key="6">
    <source>
        <dbReference type="EMBL" id="KYD25172.1"/>
    </source>
</evidence>
<reference evidence="6 7" key="1">
    <citation type="submission" date="2016-01" db="EMBL/GenBank/DDBJ databases">
        <title>Draft Genome Sequences of Seven Thermophilic Sporeformers Isolated from Foods.</title>
        <authorList>
            <person name="Berendsen E.M."/>
            <person name="Wells-Bennik M.H."/>
            <person name="Krawcyk A.O."/>
            <person name="De Jong A."/>
            <person name="Holsappel S."/>
            <person name="Eijlander R.T."/>
            <person name="Kuipers O.P."/>
        </authorList>
    </citation>
    <scope>NUCLEOTIDE SEQUENCE [LARGE SCALE GENOMIC DNA]</scope>
    <source>
        <strain evidence="6 7">B4110</strain>
    </source>
</reference>
<evidence type="ECO:0000259" key="4">
    <source>
        <dbReference type="PROSITE" id="PS50263"/>
    </source>
</evidence>